<keyword evidence="11" id="KW-1185">Reference proteome</keyword>
<feature type="transmembrane region" description="Helical" evidence="8">
    <location>
        <begin position="102"/>
        <end position="125"/>
    </location>
</feature>
<keyword evidence="6 8" id="KW-0472">Membrane</keyword>
<dbReference type="GO" id="GO:0008519">
    <property type="term" value="F:ammonium channel activity"/>
    <property type="evidence" value="ECO:0007669"/>
    <property type="project" value="InterPro"/>
</dbReference>
<feature type="domain" description="Ammonium transporter AmtB-like" evidence="9">
    <location>
        <begin position="1"/>
        <end position="357"/>
    </location>
</feature>
<organism evidence="10 11">
    <name type="scientific">Caenorhabditis auriculariae</name>
    <dbReference type="NCBI Taxonomy" id="2777116"/>
    <lineage>
        <taxon>Eukaryota</taxon>
        <taxon>Metazoa</taxon>
        <taxon>Ecdysozoa</taxon>
        <taxon>Nematoda</taxon>
        <taxon>Chromadorea</taxon>
        <taxon>Rhabditida</taxon>
        <taxon>Rhabditina</taxon>
        <taxon>Rhabditomorpha</taxon>
        <taxon>Rhabditoidea</taxon>
        <taxon>Rhabditidae</taxon>
        <taxon>Peloderinae</taxon>
        <taxon>Caenorhabditis</taxon>
    </lineage>
</organism>
<comment type="subcellular location">
    <subcellularLocation>
        <location evidence="1">Membrane</location>
        <topology evidence="1">Multi-pass membrane protein</topology>
    </subcellularLocation>
</comment>
<dbReference type="FunFam" id="1.10.3430.10:FF:000008">
    <property type="entry name" value="Ammonium transporter"/>
    <property type="match status" value="1"/>
</dbReference>
<feature type="transmembrane region" description="Helical" evidence="8">
    <location>
        <begin position="261"/>
        <end position="281"/>
    </location>
</feature>
<evidence type="ECO:0000256" key="5">
    <source>
        <dbReference type="ARBA" id="ARBA00022989"/>
    </source>
</evidence>
<dbReference type="GO" id="GO:0097272">
    <property type="term" value="P:ammonium homeostasis"/>
    <property type="evidence" value="ECO:0007669"/>
    <property type="project" value="TreeGrafter"/>
</dbReference>
<dbReference type="Proteomes" id="UP000835052">
    <property type="component" value="Unassembled WGS sequence"/>
</dbReference>
<sequence>MFGFGFTFGKTAGFVNRYIGLGSFFFDVETSDEMTEGWTYASFIYQISFATTANSIVSAGMAERVRLKGYIVFSFFSCLWYILLPAHWLWAEEGLLFELGVIDWAGCAAVHLVGGIGGFVATLYLKPRQGRFGSRGKKQLSSPTNAILGAFMLWWGWLAFNTGSTYGVSHGKWQLAVKSAVATICASTGGGLTALLISKVFVKNIQVDMIIDGLLASLVSSTACCSCYTTWQALVVGSIGAGLALLTYPVLEWLEVDDPVGIVPVHVVGSIWGMASAGIFAEEDKLNWEVTRGKNGLLYGGGYSLLLSQLLALLVISIWTTVSVLLIIYSLQHSRIGLRLTKYEEEIGADLREHGLSGLSVNTYRVEKKLSPEMPSKNAVIVTQVYSNIKIKDIPKWEAGAAFATRVIVDRLTELMDQFDLQHSSLTCLRRQAVVISCKAQVEEQCDKVITLKKEQELRPDEIGRVVFLHGYSETRTQAEGRNAFVNIPPELRSLPTDEKKMRKDLVENTHLGEFYGAILHELLHSQGAMHFRYGVMSGKLNITNWLFPDIADERFEKGGFVDPHTQCLLYFSRFTRFHEERKLPIMFKADKDTMKITVKCEDPIAFVSFFKDSSYTENHQFLPPKDLVEYLPKKDFDAFTVITQNAHQFYICRSNL</sequence>
<dbReference type="InterPro" id="IPR024041">
    <property type="entry name" value="NH4_transpt_AmtB-like_dom"/>
</dbReference>
<feature type="transmembrane region" description="Helical" evidence="8">
    <location>
        <begin position="180"/>
        <end position="202"/>
    </location>
</feature>
<dbReference type="PANTHER" id="PTHR11730:SF58">
    <property type="entry name" value="AMMONIUM TRANSPORTER"/>
    <property type="match status" value="1"/>
</dbReference>
<feature type="transmembrane region" description="Helical" evidence="8">
    <location>
        <begin position="38"/>
        <end position="57"/>
    </location>
</feature>
<evidence type="ECO:0000256" key="1">
    <source>
        <dbReference type="ARBA" id="ARBA00004141"/>
    </source>
</evidence>
<dbReference type="PANTHER" id="PTHR11730">
    <property type="entry name" value="AMMONIUM TRANSPORTER"/>
    <property type="match status" value="1"/>
</dbReference>
<feature type="transmembrane region" description="Helical" evidence="8">
    <location>
        <begin position="302"/>
        <end position="329"/>
    </location>
</feature>
<dbReference type="AlphaFoldDB" id="A0A8S1GPK4"/>
<dbReference type="InterPro" id="IPR029020">
    <property type="entry name" value="Ammonium/urea_transptr"/>
</dbReference>
<evidence type="ECO:0000256" key="4">
    <source>
        <dbReference type="ARBA" id="ARBA00022692"/>
    </source>
</evidence>
<evidence type="ECO:0000256" key="3">
    <source>
        <dbReference type="ARBA" id="ARBA00022448"/>
    </source>
</evidence>
<dbReference type="PROSITE" id="PS01219">
    <property type="entry name" value="AMMONIUM_TRANSP"/>
    <property type="match status" value="1"/>
</dbReference>
<evidence type="ECO:0000256" key="8">
    <source>
        <dbReference type="SAM" id="Phobius"/>
    </source>
</evidence>
<evidence type="ECO:0000259" key="9">
    <source>
        <dbReference type="Pfam" id="PF00909"/>
    </source>
</evidence>
<gene>
    <name evidence="10" type="ORF">CAUJ_LOCUS1225</name>
</gene>
<dbReference type="SUPFAM" id="SSF111352">
    <property type="entry name" value="Ammonium transporter"/>
    <property type="match status" value="1"/>
</dbReference>
<dbReference type="Pfam" id="PF00909">
    <property type="entry name" value="Ammonium_transp"/>
    <property type="match status" value="1"/>
</dbReference>
<evidence type="ECO:0000313" key="11">
    <source>
        <dbReference type="Proteomes" id="UP000835052"/>
    </source>
</evidence>
<dbReference type="EMBL" id="CAJGYM010000002">
    <property type="protein sequence ID" value="CAD6185306.1"/>
    <property type="molecule type" value="Genomic_DNA"/>
</dbReference>
<name>A0A8S1GPK4_9PELO</name>
<dbReference type="Gene3D" id="1.10.3430.10">
    <property type="entry name" value="Ammonium transporter AmtB like domains"/>
    <property type="match status" value="1"/>
</dbReference>
<feature type="transmembrane region" description="Helical" evidence="8">
    <location>
        <begin position="69"/>
        <end position="90"/>
    </location>
</feature>
<evidence type="ECO:0000256" key="2">
    <source>
        <dbReference type="ARBA" id="ARBA00005887"/>
    </source>
</evidence>
<keyword evidence="4 8" id="KW-0812">Transmembrane</keyword>
<comment type="similarity">
    <text evidence="2">Belongs to the ammonia transporter channel (TC 1.A.11.2) family.</text>
</comment>
<keyword evidence="3" id="KW-0813">Transport</keyword>
<reference evidence="10" key="1">
    <citation type="submission" date="2020-10" db="EMBL/GenBank/DDBJ databases">
        <authorList>
            <person name="Kikuchi T."/>
        </authorList>
    </citation>
    <scope>NUCLEOTIDE SEQUENCE</scope>
    <source>
        <strain evidence="10">NKZ352</strain>
    </source>
</reference>
<dbReference type="OrthoDB" id="534912at2759"/>
<proteinExistence type="inferred from homology"/>
<evidence type="ECO:0000256" key="7">
    <source>
        <dbReference type="ARBA" id="ARBA00023177"/>
    </source>
</evidence>
<evidence type="ECO:0000256" key="6">
    <source>
        <dbReference type="ARBA" id="ARBA00023136"/>
    </source>
</evidence>
<keyword evidence="7" id="KW-0924">Ammonia transport</keyword>
<comment type="caution">
    <text evidence="10">The sequence shown here is derived from an EMBL/GenBank/DDBJ whole genome shotgun (WGS) entry which is preliminary data.</text>
</comment>
<keyword evidence="5 8" id="KW-1133">Transmembrane helix</keyword>
<protein>
    <recommendedName>
        <fullName evidence="9">Ammonium transporter AmtB-like domain-containing protein</fullName>
    </recommendedName>
</protein>
<feature type="transmembrane region" description="Helical" evidence="8">
    <location>
        <begin position="146"/>
        <end position="168"/>
    </location>
</feature>
<dbReference type="GO" id="GO:0005886">
    <property type="term" value="C:plasma membrane"/>
    <property type="evidence" value="ECO:0007669"/>
    <property type="project" value="TreeGrafter"/>
</dbReference>
<evidence type="ECO:0000313" key="10">
    <source>
        <dbReference type="EMBL" id="CAD6185306.1"/>
    </source>
</evidence>
<accession>A0A8S1GPK4</accession>
<dbReference type="InterPro" id="IPR018047">
    <property type="entry name" value="Ammonium_transpt_CS"/>
</dbReference>